<dbReference type="Proteomes" id="UP000276133">
    <property type="component" value="Unassembled WGS sequence"/>
</dbReference>
<evidence type="ECO:0000313" key="2">
    <source>
        <dbReference type="EMBL" id="RNA32787.1"/>
    </source>
</evidence>
<comment type="caution">
    <text evidence="2">The sequence shown here is derived from an EMBL/GenBank/DDBJ whole genome shotgun (WGS) entry which is preliminary data.</text>
</comment>
<protein>
    <submittedName>
        <fullName evidence="2">Uncharacterized protein</fullName>
    </submittedName>
</protein>
<reference evidence="2 3" key="1">
    <citation type="journal article" date="2018" name="Sci. Rep.">
        <title>Genomic signatures of local adaptation to the degree of environmental predictability in rotifers.</title>
        <authorList>
            <person name="Franch-Gras L."/>
            <person name="Hahn C."/>
            <person name="Garcia-Roger E.M."/>
            <person name="Carmona M.J."/>
            <person name="Serra M."/>
            <person name="Gomez A."/>
        </authorList>
    </citation>
    <scope>NUCLEOTIDE SEQUENCE [LARGE SCALE GENOMIC DNA]</scope>
    <source>
        <strain evidence="2">HYR1</strain>
    </source>
</reference>
<gene>
    <name evidence="2" type="ORF">BpHYR1_027051</name>
</gene>
<feature type="region of interest" description="Disordered" evidence="1">
    <location>
        <begin position="1"/>
        <end position="82"/>
    </location>
</feature>
<dbReference type="AlphaFoldDB" id="A0A3M7SAU5"/>
<sequence length="82" mass="9784">MLPKKGPQNRRFQERISKNGFPKENNKIGFPRKNLNIELPKEKPLRSLPKKGPQNRASQKYHKIGLFMKGRKKRHFKDRAFE</sequence>
<evidence type="ECO:0000256" key="1">
    <source>
        <dbReference type="SAM" id="MobiDB-lite"/>
    </source>
</evidence>
<accession>A0A3M7SAU5</accession>
<keyword evidence="3" id="KW-1185">Reference proteome</keyword>
<organism evidence="2 3">
    <name type="scientific">Brachionus plicatilis</name>
    <name type="common">Marine rotifer</name>
    <name type="synonym">Brachionus muelleri</name>
    <dbReference type="NCBI Taxonomy" id="10195"/>
    <lineage>
        <taxon>Eukaryota</taxon>
        <taxon>Metazoa</taxon>
        <taxon>Spiralia</taxon>
        <taxon>Gnathifera</taxon>
        <taxon>Rotifera</taxon>
        <taxon>Eurotatoria</taxon>
        <taxon>Monogononta</taxon>
        <taxon>Pseudotrocha</taxon>
        <taxon>Ploima</taxon>
        <taxon>Brachionidae</taxon>
        <taxon>Brachionus</taxon>
    </lineage>
</organism>
<feature type="compositionally biased region" description="Basic residues" evidence="1">
    <location>
        <begin position="59"/>
        <end position="82"/>
    </location>
</feature>
<proteinExistence type="predicted"/>
<dbReference type="EMBL" id="REGN01001748">
    <property type="protein sequence ID" value="RNA32787.1"/>
    <property type="molecule type" value="Genomic_DNA"/>
</dbReference>
<evidence type="ECO:0000313" key="3">
    <source>
        <dbReference type="Proteomes" id="UP000276133"/>
    </source>
</evidence>
<name>A0A3M7SAU5_BRAPC</name>